<dbReference type="KEGG" id="eke:EK0264_13540"/>
<organism evidence="3 4">
    <name type="scientific">Epidermidibacterium keratini</name>
    <dbReference type="NCBI Taxonomy" id="1891644"/>
    <lineage>
        <taxon>Bacteria</taxon>
        <taxon>Bacillati</taxon>
        <taxon>Actinomycetota</taxon>
        <taxon>Actinomycetes</taxon>
        <taxon>Sporichthyales</taxon>
        <taxon>Sporichthyaceae</taxon>
        <taxon>Epidermidibacterium</taxon>
    </lineage>
</organism>
<dbReference type="SUPFAM" id="SSF50475">
    <property type="entry name" value="FMN-binding split barrel"/>
    <property type="match status" value="1"/>
</dbReference>
<protein>
    <submittedName>
        <fullName evidence="3">PPOX class F420-dependent oxidoreductase</fullName>
        <ecNumber evidence="3">1.-.-.-</ecNumber>
    </submittedName>
</protein>
<dbReference type="EMBL" id="CP047156">
    <property type="protein sequence ID" value="QHC01210.1"/>
    <property type="molecule type" value="Genomic_DNA"/>
</dbReference>
<dbReference type="NCBIfam" id="TIGR03666">
    <property type="entry name" value="Rv2061_F420"/>
    <property type="match status" value="1"/>
</dbReference>
<dbReference type="Proteomes" id="UP000463857">
    <property type="component" value="Chromosome"/>
</dbReference>
<keyword evidence="1 3" id="KW-0560">Oxidoreductase</keyword>
<sequence length="136" mass="14363">MTTPSGARAELARSKYVSFTTFRKNGDPVPTPVWIAPLGSDLVFISVDGVGKTKRLARDSEVVLSPCDFRGNVAPGAPAYSGTAVVERDPAALDTARRAIAAKYPLARIGNAFQGLLARLGQGKPRAAIRVTLTQP</sequence>
<dbReference type="InParanoid" id="A0A7L4YQ09"/>
<dbReference type="PANTHER" id="PTHR35176">
    <property type="entry name" value="HEME OXYGENASE HI_0854-RELATED"/>
    <property type="match status" value="1"/>
</dbReference>
<proteinExistence type="predicted"/>
<dbReference type="InterPro" id="IPR012349">
    <property type="entry name" value="Split_barrel_FMN-bd"/>
</dbReference>
<dbReference type="InterPro" id="IPR011576">
    <property type="entry name" value="Pyridox_Oxase_N"/>
</dbReference>
<feature type="domain" description="Pyridoxamine 5'-phosphate oxidase N-terminal" evidence="2">
    <location>
        <begin position="7"/>
        <end position="105"/>
    </location>
</feature>
<dbReference type="Pfam" id="PF01243">
    <property type="entry name" value="PNPOx_N"/>
    <property type="match status" value="1"/>
</dbReference>
<dbReference type="OrthoDB" id="5738083at2"/>
<dbReference type="GO" id="GO:0070967">
    <property type="term" value="F:coenzyme F420 binding"/>
    <property type="evidence" value="ECO:0007669"/>
    <property type="project" value="TreeGrafter"/>
</dbReference>
<evidence type="ECO:0000259" key="2">
    <source>
        <dbReference type="Pfam" id="PF01243"/>
    </source>
</evidence>
<evidence type="ECO:0000313" key="4">
    <source>
        <dbReference type="Proteomes" id="UP000463857"/>
    </source>
</evidence>
<dbReference type="AlphaFoldDB" id="A0A7L4YQ09"/>
<evidence type="ECO:0000313" key="3">
    <source>
        <dbReference type="EMBL" id="QHC01210.1"/>
    </source>
</evidence>
<name>A0A7L4YQ09_9ACTN</name>
<evidence type="ECO:0000256" key="1">
    <source>
        <dbReference type="ARBA" id="ARBA00023002"/>
    </source>
</evidence>
<dbReference type="GO" id="GO:0016627">
    <property type="term" value="F:oxidoreductase activity, acting on the CH-CH group of donors"/>
    <property type="evidence" value="ECO:0007669"/>
    <property type="project" value="TreeGrafter"/>
</dbReference>
<keyword evidence="4" id="KW-1185">Reference proteome</keyword>
<dbReference type="GO" id="GO:0005829">
    <property type="term" value="C:cytosol"/>
    <property type="evidence" value="ECO:0007669"/>
    <property type="project" value="TreeGrafter"/>
</dbReference>
<dbReference type="Gene3D" id="2.30.110.10">
    <property type="entry name" value="Electron Transport, Fmn-binding Protein, Chain A"/>
    <property type="match status" value="1"/>
</dbReference>
<dbReference type="PANTHER" id="PTHR35176:SF11">
    <property type="entry name" value="PYRIDOXAMINE 5'-PHOSPHATE OXIDASE FAMILY PROTEIN"/>
    <property type="match status" value="1"/>
</dbReference>
<dbReference type="RefSeq" id="WP_159546347.1">
    <property type="nucleotide sequence ID" value="NZ_CP047156.1"/>
</dbReference>
<accession>A0A7L4YQ09</accession>
<reference evidence="3 4" key="1">
    <citation type="journal article" date="2018" name="Int. J. Syst. Evol. Microbiol.">
        <title>Epidermidibacterium keratini gen. nov., sp. nov., a member of the family Sporichthyaceae, isolated from keratin epidermis.</title>
        <authorList>
            <person name="Lee D.G."/>
            <person name="Trujillo M.E."/>
            <person name="Kang S."/>
            <person name="Nam J.J."/>
            <person name="Kim Y.J."/>
        </authorList>
    </citation>
    <scope>NUCLEOTIDE SEQUENCE [LARGE SCALE GENOMIC DNA]</scope>
    <source>
        <strain evidence="3 4">EPI-7</strain>
    </source>
</reference>
<gene>
    <name evidence="3" type="ORF">EK0264_13540</name>
</gene>
<dbReference type="InterPro" id="IPR052019">
    <property type="entry name" value="F420H2_bilvrd_red/Heme_oxyg"/>
</dbReference>
<dbReference type="InterPro" id="IPR019965">
    <property type="entry name" value="PPOX_F420-dep_Rv2061_put"/>
</dbReference>
<dbReference type="EC" id="1.-.-.-" evidence="3"/>